<accession>A0AAD5DHQ7</accession>
<evidence type="ECO:0000313" key="3">
    <source>
        <dbReference type="Proteomes" id="UP001205105"/>
    </source>
</evidence>
<dbReference type="AlphaFoldDB" id="A0AAD5DHQ7"/>
<protein>
    <submittedName>
        <fullName evidence="2">Uncharacterized protein</fullName>
    </submittedName>
</protein>
<dbReference type="Proteomes" id="UP001205105">
    <property type="component" value="Unassembled WGS sequence"/>
</dbReference>
<dbReference type="EMBL" id="JADXDR010000132">
    <property type="protein sequence ID" value="KAI7838240.1"/>
    <property type="molecule type" value="Genomic_DNA"/>
</dbReference>
<feature type="region of interest" description="Disordered" evidence="1">
    <location>
        <begin position="18"/>
        <end position="40"/>
    </location>
</feature>
<sequence>MATALCFSVAPRTAAFAAAQQQRRPARRLQPVRAQAEDDQKGLDFTSNKRAALGFTENDSAGQTNIFAVEPKSYVAGSSADKTGEGSQATLIVAGIAAVAAAAAVSGGLLANSGSPTSLSDLAPVEGVKSLTAYSELFAAELAPAAPALSE</sequence>
<comment type="caution">
    <text evidence="2">The sequence shown here is derived from an EMBL/GenBank/DDBJ whole genome shotgun (WGS) entry which is preliminary data.</text>
</comment>
<proteinExistence type="predicted"/>
<gene>
    <name evidence="2" type="ORF">COHA_007985</name>
</gene>
<feature type="compositionally biased region" description="Low complexity" evidence="1">
    <location>
        <begin position="18"/>
        <end position="34"/>
    </location>
</feature>
<reference evidence="2" key="1">
    <citation type="submission" date="2020-11" db="EMBL/GenBank/DDBJ databases">
        <title>Chlorella ohadii genome sequencing and assembly.</title>
        <authorList>
            <person name="Murik O."/>
            <person name="Treves H."/>
            <person name="Kedem I."/>
            <person name="Shotland Y."/>
            <person name="Kaplan A."/>
        </authorList>
    </citation>
    <scope>NUCLEOTIDE SEQUENCE</scope>
    <source>
        <strain evidence="2">1</strain>
    </source>
</reference>
<name>A0AAD5DHQ7_9CHLO</name>
<organism evidence="2 3">
    <name type="scientific">Chlorella ohadii</name>
    <dbReference type="NCBI Taxonomy" id="2649997"/>
    <lineage>
        <taxon>Eukaryota</taxon>
        <taxon>Viridiplantae</taxon>
        <taxon>Chlorophyta</taxon>
        <taxon>core chlorophytes</taxon>
        <taxon>Trebouxiophyceae</taxon>
        <taxon>Chlorellales</taxon>
        <taxon>Chlorellaceae</taxon>
        <taxon>Chlorella clade</taxon>
        <taxon>Chlorella</taxon>
    </lineage>
</organism>
<keyword evidence="3" id="KW-1185">Reference proteome</keyword>
<evidence type="ECO:0000313" key="2">
    <source>
        <dbReference type="EMBL" id="KAI7838240.1"/>
    </source>
</evidence>
<evidence type="ECO:0000256" key="1">
    <source>
        <dbReference type="SAM" id="MobiDB-lite"/>
    </source>
</evidence>